<evidence type="ECO:0000256" key="1">
    <source>
        <dbReference type="SAM" id="Phobius"/>
    </source>
</evidence>
<protein>
    <submittedName>
        <fullName evidence="2">Uncharacterized protein</fullName>
    </submittedName>
</protein>
<name>N9DYC5_9GAMM</name>
<dbReference type="PATRIC" id="fig|1217648.3.peg.3247"/>
<evidence type="ECO:0000313" key="2">
    <source>
        <dbReference type="EMBL" id="ENW02932.1"/>
    </source>
</evidence>
<proteinExistence type="predicted"/>
<keyword evidence="1" id="KW-1133">Transmembrane helix</keyword>
<dbReference type="HOGENOM" id="CLU_208844_0_0_6"/>
<gene>
    <name evidence="2" type="ORF">F933_03338</name>
</gene>
<dbReference type="AlphaFoldDB" id="N9DYC5"/>
<keyword evidence="3" id="KW-1185">Reference proteome</keyword>
<organism evidence="2 3">
    <name type="scientific">Acinetobacter beijerinckii CIP 110307</name>
    <dbReference type="NCBI Taxonomy" id="1217648"/>
    <lineage>
        <taxon>Bacteria</taxon>
        <taxon>Pseudomonadati</taxon>
        <taxon>Pseudomonadota</taxon>
        <taxon>Gammaproteobacteria</taxon>
        <taxon>Moraxellales</taxon>
        <taxon>Moraxellaceae</taxon>
        <taxon>Acinetobacter</taxon>
    </lineage>
</organism>
<dbReference type="RefSeq" id="WP_005063297.1">
    <property type="nucleotide sequence ID" value="NZ_KB849767.1"/>
</dbReference>
<evidence type="ECO:0000313" key="3">
    <source>
        <dbReference type="Proteomes" id="UP000017670"/>
    </source>
</evidence>
<dbReference type="EMBL" id="APQL01000013">
    <property type="protein sequence ID" value="ENW02932.1"/>
    <property type="molecule type" value="Genomic_DNA"/>
</dbReference>
<keyword evidence="1" id="KW-0812">Transmembrane</keyword>
<feature type="transmembrane region" description="Helical" evidence="1">
    <location>
        <begin position="32"/>
        <end position="52"/>
    </location>
</feature>
<dbReference type="eggNOG" id="ENOG50303D5">
    <property type="taxonomic scope" value="Bacteria"/>
</dbReference>
<comment type="caution">
    <text evidence="2">The sequence shown here is derived from an EMBL/GenBank/DDBJ whole genome shotgun (WGS) entry which is preliminary data.</text>
</comment>
<feature type="transmembrane region" description="Helical" evidence="1">
    <location>
        <begin position="7"/>
        <end position="26"/>
    </location>
</feature>
<dbReference type="Proteomes" id="UP000017670">
    <property type="component" value="Unassembled WGS sequence"/>
</dbReference>
<sequence>MKKRQKLILAFIAGICLILIMAYLLFVAENSATSLGFLLIVAAIFLTLLRYITKIKNDVDL</sequence>
<dbReference type="GeneID" id="29858300"/>
<accession>N9DYC5</accession>
<keyword evidence="1" id="KW-0472">Membrane</keyword>
<reference evidence="2 3" key="1">
    <citation type="submission" date="2013-02" db="EMBL/GenBank/DDBJ databases">
        <title>The Genome Sequence of Acinetobacter beijerinckii CIP 110307.</title>
        <authorList>
            <consortium name="The Broad Institute Genome Sequencing Platform"/>
            <consortium name="The Broad Institute Genome Sequencing Center for Infectious Disease"/>
            <person name="Cerqueira G."/>
            <person name="Feldgarden M."/>
            <person name="Courvalin P."/>
            <person name="Perichon B."/>
            <person name="Grillot-Courvalin C."/>
            <person name="Clermont D."/>
            <person name="Rocha E."/>
            <person name="Yoon E.-J."/>
            <person name="Nemec A."/>
            <person name="Walker B."/>
            <person name="Young S.K."/>
            <person name="Zeng Q."/>
            <person name="Gargeya S."/>
            <person name="Fitzgerald M."/>
            <person name="Haas B."/>
            <person name="Abouelleil A."/>
            <person name="Alvarado L."/>
            <person name="Arachchi H.M."/>
            <person name="Berlin A.M."/>
            <person name="Chapman S.B."/>
            <person name="Dewar J."/>
            <person name="Goldberg J."/>
            <person name="Griggs A."/>
            <person name="Gujja S."/>
            <person name="Hansen M."/>
            <person name="Howarth C."/>
            <person name="Imamovic A."/>
            <person name="Larimer J."/>
            <person name="McCowan C."/>
            <person name="Murphy C."/>
            <person name="Neiman D."/>
            <person name="Pearson M."/>
            <person name="Priest M."/>
            <person name="Roberts A."/>
            <person name="Saif S."/>
            <person name="Shea T."/>
            <person name="Sisk P."/>
            <person name="Sykes S."/>
            <person name="Wortman J."/>
            <person name="Nusbaum C."/>
            <person name="Birren B."/>
        </authorList>
    </citation>
    <scope>NUCLEOTIDE SEQUENCE [LARGE SCALE GENOMIC DNA]</scope>
    <source>
        <strain evidence="2 3">CIP 110307</strain>
    </source>
</reference>